<reference evidence="2" key="1">
    <citation type="journal article" date="2020" name="Nature">
        <title>Giant virus diversity and host interactions through global metagenomics.</title>
        <authorList>
            <person name="Schulz F."/>
            <person name="Roux S."/>
            <person name="Paez-Espino D."/>
            <person name="Jungbluth S."/>
            <person name="Walsh D.A."/>
            <person name="Denef V.J."/>
            <person name="McMahon K.D."/>
            <person name="Konstantinidis K.T."/>
            <person name="Eloe-Fadrosh E.A."/>
            <person name="Kyrpides N.C."/>
            <person name="Woyke T."/>
        </authorList>
    </citation>
    <scope>NUCLEOTIDE SEQUENCE</scope>
    <source>
        <strain evidence="2">GVMAG-M-3300023179-4</strain>
    </source>
</reference>
<keyword evidence="1" id="KW-1133">Transmembrane helix</keyword>
<dbReference type="AlphaFoldDB" id="A0A6C0H105"/>
<feature type="transmembrane region" description="Helical" evidence="1">
    <location>
        <begin position="52"/>
        <end position="73"/>
    </location>
</feature>
<accession>A0A6C0H105</accession>
<dbReference type="EMBL" id="MN739831">
    <property type="protein sequence ID" value="QHT73753.1"/>
    <property type="molecule type" value="Genomic_DNA"/>
</dbReference>
<keyword evidence="1" id="KW-0472">Membrane</keyword>
<protein>
    <submittedName>
        <fullName evidence="2">Uncharacterized protein</fullName>
    </submittedName>
</protein>
<evidence type="ECO:0000256" key="1">
    <source>
        <dbReference type="SAM" id="Phobius"/>
    </source>
</evidence>
<name>A0A6C0H105_9ZZZZ</name>
<proteinExistence type="predicted"/>
<sequence length="92" mass="11074">MIFNIIYNFLNNINEIYLLNMVLMNAKLYIIGLSFYSIIYLLISYNNIYKNIFNIIFIMDIISLIVNILYSIIPDKYLFIDNLKKRISLYKN</sequence>
<organism evidence="2">
    <name type="scientific">viral metagenome</name>
    <dbReference type="NCBI Taxonomy" id="1070528"/>
    <lineage>
        <taxon>unclassified sequences</taxon>
        <taxon>metagenomes</taxon>
        <taxon>organismal metagenomes</taxon>
    </lineage>
</organism>
<feature type="transmembrane region" description="Helical" evidence="1">
    <location>
        <begin position="28"/>
        <end position="45"/>
    </location>
</feature>
<keyword evidence="1" id="KW-0812">Transmembrane</keyword>
<evidence type="ECO:0000313" key="2">
    <source>
        <dbReference type="EMBL" id="QHT73753.1"/>
    </source>
</evidence>